<accession>A0ABQ1IXU7</accession>
<proteinExistence type="predicted"/>
<evidence type="ECO:0008006" key="3">
    <source>
        <dbReference type="Google" id="ProtNLM"/>
    </source>
</evidence>
<protein>
    <recommendedName>
        <fullName evidence="3">Proteinase inhibitor</fullName>
    </recommendedName>
</protein>
<gene>
    <name evidence="1" type="ORF">GCM10011502_29610</name>
</gene>
<comment type="caution">
    <text evidence="1">The sequence shown here is derived from an EMBL/GenBank/DDBJ whole genome shotgun (WGS) entry which is preliminary data.</text>
</comment>
<evidence type="ECO:0000313" key="1">
    <source>
        <dbReference type="EMBL" id="GGB54620.1"/>
    </source>
</evidence>
<name>A0ABQ1IXU7_9GAMM</name>
<keyword evidence="2" id="KW-1185">Reference proteome</keyword>
<dbReference type="Proteomes" id="UP000646152">
    <property type="component" value="Unassembled WGS sequence"/>
</dbReference>
<organism evidence="1 2">
    <name type="scientific">Oceanisphaera marina</name>
    <dbReference type="NCBI Taxonomy" id="2017550"/>
    <lineage>
        <taxon>Bacteria</taxon>
        <taxon>Pseudomonadati</taxon>
        <taxon>Pseudomonadota</taxon>
        <taxon>Gammaproteobacteria</taxon>
        <taxon>Aeromonadales</taxon>
        <taxon>Aeromonadaceae</taxon>
        <taxon>Oceanisphaera</taxon>
    </lineage>
</organism>
<dbReference type="EMBL" id="BMKE01000043">
    <property type="protein sequence ID" value="GGB54620.1"/>
    <property type="molecule type" value="Genomic_DNA"/>
</dbReference>
<sequence>MRCALFGKPERPAVCGRFKAMADVCGESKSDALWLINELEMATN</sequence>
<reference evidence="2" key="1">
    <citation type="journal article" date="2019" name="Int. J. Syst. Evol. Microbiol.">
        <title>The Global Catalogue of Microorganisms (GCM) 10K type strain sequencing project: providing services to taxonomists for standard genome sequencing and annotation.</title>
        <authorList>
            <consortium name="The Broad Institute Genomics Platform"/>
            <consortium name="The Broad Institute Genome Sequencing Center for Infectious Disease"/>
            <person name="Wu L."/>
            <person name="Ma J."/>
        </authorList>
    </citation>
    <scope>NUCLEOTIDE SEQUENCE [LARGE SCALE GENOMIC DNA]</scope>
    <source>
        <strain evidence="2">CGMCC 1.15923</strain>
    </source>
</reference>
<evidence type="ECO:0000313" key="2">
    <source>
        <dbReference type="Proteomes" id="UP000646152"/>
    </source>
</evidence>